<dbReference type="AlphaFoldDB" id="A0A1I8AEV0"/>
<feature type="region of interest" description="Disordered" evidence="1">
    <location>
        <begin position="34"/>
        <end position="66"/>
    </location>
</feature>
<name>A0A1I8AEV0_9BILA</name>
<accession>A0A1I8AEV0</accession>
<keyword evidence="2" id="KW-1185">Reference proteome</keyword>
<proteinExistence type="predicted"/>
<evidence type="ECO:0000313" key="3">
    <source>
        <dbReference type="WBParaSite" id="L893_g5220.t1"/>
    </source>
</evidence>
<feature type="compositionally biased region" description="Polar residues" evidence="1">
    <location>
        <begin position="139"/>
        <end position="153"/>
    </location>
</feature>
<reference evidence="3" key="1">
    <citation type="submission" date="2016-11" db="UniProtKB">
        <authorList>
            <consortium name="WormBaseParasite"/>
        </authorList>
    </citation>
    <scope>IDENTIFICATION</scope>
</reference>
<sequence>MDNITLRIEQTFCSFNVRAEGAHSPFLNHVPRHKNHTPAFSTPSGQEVLECDSSKQTPNHAPWNVTHTGKRLTECRQFGRPSDKTHTSGPRDVLQPTRRFDRGAGYLYGAREGFPSTTSSTLFAKSAEVCDDRAGTSFGRGTNIASSSKAPRT</sequence>
<evidence type="ECO:0000313" key="2">
    <source>
        <dbReference type="Proteomes" id="UP000095287"/>
    </source>
</evidence>
<evidence type="ECO:0000256" key="1">
    <source>
        <dbReference type="SAM" id="MobiDB-lite"/>
    </source>
</evidence>
<protein>
    <submittedName>
        <fullName evidence="3">Uncharacterized protein</fullName>
    </submittedName>
</protein>
<organism evidence="2 3">
    <name type="scientific">Steinernema glaseri</name>
    <dbReference type="NCBI Taxonomy" id="37863"/>
    <lineage>
        <taxon>Eukaryota</taxon>
        <taxon>Metazoa</taxon>
        <taxon>Ecdysozoa</taxon>
        <taxon>Nematoda</taxon>
        <taxon>Chromadorea</taxon>
        <taxon>Rhabditida</taxon>
        <taxon>Tylenchina</taxon>
        <taxon>Panagrolaimomorpha</taxon>
        <taxon>Strongyloidoidea</taxon>
        <taxon>Steinernematidae</taxon>
        <taxon>Steinernema</taxon>
    </lineage>
</organism>
<dbReference type="WBParaSite" id="L893_g5220.t1">
    <property type="protein sequence ID" value="L893_g5220.t1"/>
    <property type="gene ID" value="L893_g5220"/>
</dbReference>
<dbReference type="Proteomes" id="UP000095287">
    <property type="component" value="Unplaced"/>
</dbReference>
<feature type="region of interest" description="Disordered" evidence="1">
    <location>
        <begin position="134"/>
        <end position="153"/>
    </location>
</feature>